<name>A0A9P0DM71_PHACE</name>
<dbReference type="EMBL" id="OU896708">
    <property type="protein sequence ID" value="CAH1155356.1"/>
    <property type="molecule type" value="Genomic_DNA"/>
</dbReference>
<evidence type="ECO:0000313" key="8">
    <source>
        <dbReference type="EMBL" id="CAH1155356.1"/>
    </source>
</evidence>
<keyword evidence="9" id="KW-1185">Reference proteome</keyword>
<dbReference type="GO" id="GO:0000245">
    <property type="term" value="P:spliceosomal complex assembly"/>
    <property type="evidence" value="ECO:0007669"/>
    <property type="project" value="UniProtKB-UniRule"/>
</dbReference>
<evidence type="ECO:0000256" key="6">
    <source>
        <dbReference type="ARBA" id="ARBA00047179"/>
    </source>
</evidence>
<reference evidence="8" key="2">
    <citation type="submission" date="2022-10" db="EMBL/GenBank/DDBJ databases">
        <authorList>
            <consortium name="ENA_rothamsted_submissions"/>
            <consortium name="culmorum"/>
            <person name="King R."/>
        </authorList>
    </citation>
    <scope>NUCLEOTIDE SEQUENCE</scope>
</reference>
<dbReference type="PIRSF" id="PIRSF038038">
    <property type="entry name" value="SMN_Gemin2"/>
    <property type="match status" value="1"/>
</dbReference>
<dbReference type="Proteomes" id="UP001153737">
    <property type="component" value="Chromosome 2"/>
</dbReference>
<comment type="function">
    <text evidence="7">The SMN complex catalyzes the assembly of small nuclear ribonucleoproteins (snRNPs), the building blocks of the spliceosome, and thereby plays an important role in the splicing of cellular pre-mRNAs.</text>
</comment>
<sequence>MSDSSFESDDDCDGLLRKALDVDFPEDFNPNSIPQNGQEYLHHVIYERNQCEKLVISNIDPNKYRKNQTYAVKVKDPVKTSINHYLPSNSWQHEKIQHFLHMKHFLEKYNDGARSTKTLTTFDENDFIEKMKNQLPSFSEFQTLSQAIKIKMLELIMRHLNSLEPGNSISDNVGTWIFAVLVMLEIPLSPSCCHIIREFARTCIELRSQLSENADENLYVPLNFCICICSRCFGQLDLSD</sequence>
<dbReference type="Pfam" id="PF04938">
    <property type="entry name" value="SIP1"/>
    <property type="match status" value="1"/>
</dbReference>
<evidence type="ECO:0000256" key="1">
    <source>
        <dbReference type="ARBA" id="ARBA00004496"/>
    </source>
</evidence>
<dbReference type="PANTHER" id="PTHR12794">
    <property type="entry name" value="GEMIN2"/>
    <property type="match status" value="1"/>
</dbReference>
<dbReference type="OrthoDB" id="428895at2759"/>
<dbReference type="Gene3D" id="1.20.58.1070">
    <property type="match status" value="1"/>
</dbReference>
<dbReference type="GO" id="GO:0000387">
    <property type="term" value="P:spliceosomal snRNP assembly"/>
    <property type="evidence" value="ECO:0007669"/>
    <property type="project" value="UniProtKB-UniRule"/>
</dbReference>
<evidence type="ECO:0000256" key="4">
    <source>
        <dbReference type="ARBA" id="ARBA00023187"/>
    </source>
</evidence>
<dbReference type="GO" id="GO:0032797">
    <property type="term" value="C:SMN complex"/>
    <property type="evidence" value="ECO:0007669"/>
    <property type="project" value="UniProtKB-UniRule"/>
</dbReference>
<keyword evidence="3 7" id="KW-0507">mRNA processing</keyword>
<dbReference type="AlphaFoldDB" id="A0A9P0DM71"/>
<organism evidence="8 9">
    <name type="scientific">Phaedon cochleariae</name>
    <name type="common">Mustard beetle</name>
    <dbReference type="NCBI Taxonomy" id="80249"/>
    <lineage>
        <taxon>Eukaryota</taxon>
        <taxon>Metazoa</taxon>
        <taxon>Ecdysozoa</taxon>
        <taxon>Arthropoda</taxon>
        <taxon>Hexapoda</taxon>
        <taxon>Insecta</taxon>
        <taxon>Pterygota</taxon>
        <taxon>Neoptera</taxon>
        <taxon>Endopterygota</taxon>
        <taxon>Coleoptera</taxon>
        <taxon>Polyphaga</taxon>
        <taxon>Cucujiformia</taxon>
        <taxon>Chrysomeloidea</taxon>
        <taxon>Chrysomelidae</taxon>
        <taxon>Chrysomelinae</taxon>
        <taxon>Chrysomelini</taxon>
        <taxon>Phaedon</taxon>
    </lineage>
</organism>
<comment type="subunit">
    <text evidence="7">Part of the core SMN complex.</text>
</comment>
<accession>A0A9P0DM71</accession>
<keyword evidence="4 7" id="KW-0508">mRNA splicing</keyword>
<evidence type="ECO:0000256" key="2">
    <source>
        <dbReference type="ARBA" id="ARBA00022490"/>
    </source>
</evidence>
<dbReference type="GO" id="GO:0005681">
    <property type="term" value="C:spliceosomal complex"/>
    <property type="evidence" value="ECO:0007669"/>
    <property type="project" value="UniProtKB-UniRule"/>
</dbReference>
<evidence type="ECO:0000313" key="9">
    <source>
        <dbReference type="Proteomes" id="UP001153737"/>
    </source>
</evidence>
<protein>
    <recommendedName>
        <fullName evidence="6 7">Gem-associated protein 2</fullName>
    </recommendedName>
</protein>
<dbReference type="InterPro" id="IPR017364">
    <property type="entry name" value="GEMIN2"/>
</dbReference>
<evidence type="ECO:0000256" key="5">
    <source>
        <dbReference type="ARBA" id="ARBA00025758"/>
    </source>
</evidence>
<evidence type="ECO:0000256" key="7">
    <source>
        <dbReference type="PIRNR" id="PIRNR038038"/>
    </source>
</evidence>
<keyword evidence="2 7" id="KW-0963">Cytoplasm</keyword>
<reference evidence="8" key="1">
    <citation type="submission" date="2022-01" db="EMBL/GenBank/DDBJ databases">
        <authorList>
            <person name="King R."/>
        </authorList>
    </citation>
    <scope>NUCLEOTIDE SEQUENCE</scope>
</reference>
<dbReference type="PANTHER" id="PTHR12794:SF0">
    <property type="entry name" value="GEM-ASSOCIATED PROTEIN 2"/>
    <property type="match status" value="1"/>
</dbReference>
<dbReference type="InterPro" id="IPR035426">
    <property type="entry name" value="Gemin2/Brr1"/>
</dbReference>
<gene>
    <name evidence="8" type="ORF">PHAECO_LOCUS6868</name>
</gene>
<comment type="similarity">
    <text evidence="5 7">Belongs to the gemin-2 family.</text>
</comment>
<comment type="subcellular location">
    <subcellularLocation>
        <location evidence="1">Cytoplasm</location>
    </subcellularLocation>
</comment>
<proteinExistence type="inferred from homology"/>
<evidence type="ECO:0000256" key="3">
    <source>
        <dbReference type="ARBA" id="ARBA00022664"/>
    </source>
</evidence>